<organism evidence="3 4">
    <name type="scientific">Halomarina halobia</name>
    <dbReference type="NCBI Taxonomy" id="3033386"/>
    <lineage>
        <taxon>Archaea</taxon>
        <taxon>Methanobacteriati</taxon>
        <taxon>Methanobacteriota</taxon>
        <taxon>Stenosarchaea group</taxon>
        <taxon>Halobacteria</taxon>
        <taxon>Halobacteriales</taxon>
        <taxon>Natronomonadaceae</taxon>
        <taxon>Halomarina</taxon>
    </lineage>
</organism>
<keyword evidence="4" id="KW-1185">Reference proteome</keyword>
<feature type="domain" description="DUF8155" evidence="1">
    <location>
        <begin position="3"/>
        <end position="143"/>
    </location>
</feature>
<dbReference type="InterPro" id="IPR011055">
    <property type="entry name" value="Dup_hybrid_motif"/>
</dbReference>
<dbReference type="EMBL" id="JBHTBF010000002">
    <property type="protein sequence ID" value="MFC7317327.1"/>
    <property type="molecule type" value="Genomic_DNA"/>
</dbReference>
<dbReference type="Pfam" id="PF26482">
    <property type="entry name" value="DUF8155"/>
    <property type="match status" value="1"/>
</dbReference>
<comment type="caution">
    <text evidence="3">The sequence shown here is derived from an EMBL/GenBank/DDBJ whole genome shotgun (WGS) entry which is preliminary data.</text>
</comment>
<name>A0ABD6AA79_9EURY</name>
<reference evidence="3 4" key="1">
    <citation type="journal article" date="2019" name="Int. J. Syst. Evol. Microbiol.">
        <title>The Global Catalogue of Microorganisms (GCM) 10K type strain sequencing project: providing services to taxonomists for standard genome sequencing and annotation.</title>
        <authorList>
            <consortium name="The Broad Institute Genomics Platform"/>
            <consortium name="The Broad Institute Genome Sequencing Center for Infectious Disease"/>
            <person name="Wu L."/>
            <person name="Ma J."/>
        </authorList>
    </citation>
    <scope>NUCLEOTIDE SEQUENCE [LARGE SCALE GENOMIC DNA]</scope>
    <source>
        <strain evidence="3 4">PSR21</strain>
    </source>
</reference>
<proteinExistence type="predicted"/>
<dbReference type="RefSeq" id="WP_276303425.1">
    <property type="nucleotide sequence ID" value="NZ_CP119992.1"/>
</dbReference>
<evidence type="ECO:0000313" key="3">
    <source>
        <dbReference type="EMBL" id="MFC7317327.1"/>
    </source>
</evidence>
<dbReference type="Gene3D" id="2.70.70.10">
    <property type="entry name" value="Glucose Permease (Domain IIA)"/>
    <property type="match status" value="1"/>
</dbReference>
<evidence type="ECO:0000259" key="2">
    <source>
        <dbReference type="Pfam" id="PF26483"/>
    </source>
</evidence>
<evidence type="ECO:0008006" key="5">
    <source>
        <dbReference type="Google" id="ProtNLM"/>
    </source>
</evidence>
<gene>
    <name evidence="3" type="ORF">ACFQPE_11090</name>
</gene>
<accession>A0ABD6AA79</accession>
<dbReference type="InterPro" id="IPR058817">
    <property type="entry name" value="DUF8155_C"/>
</dbReference>
<protein>
    <recommendedName>
        <fullName evidence="5">M23 family metallopeptidase</fullName>
    </recommendedName>
</protein>
<dbReference type="GeneID" id="79316005"/>
<dbReference type="Pfam" id="PF26483">
    <property type="entry name" value="DUF8155_C"/>
    <property type="match status" value="1"/>
</dbReference>
<dbReference type="AlphaFoldDB" id="A0ABD6AA79"/>
<evidence type="ECO:0000259" key="1">
    <source>
        <dbReference type="Pfam" id="PF26482"/>
    </source>
</evidence>
<dbReference type="InterPro" id="IPR058468">
    <property type="entry name" value="DUF8155_N"/>
</dbReference>
<dbReference type="Proteomes" id="UP001596547">
    <property type="component" value="Unassembled WGS sequence"/>
</dbReference>
<sequence>MVTLPGDVLARYRRFSLYNSPYVAHDHGCAIDLYPGDGRERATDAPSPVAGEVLDTRAVRAPPKAYAAERDHLILVDTGEHVARMLHVEPAVSAGDRVEAGDSLGTLVRAGFFAPWVDNHIHLGFRPREANHYRAAGSVPIEVGATVEPLPWDGTGRVREVGGTYVVLDAPAHPAPGERFVGIDGGDGVVLDGGCPHYDGGGALVPPGSAAPETLTLAGSPVGRLGENGRDVRWDAIEVRANGTPITGISLFCARDGAFGAKLVCPDATFEEGEEVRVTIRADSTGSPPA</sequence>
<feature type="domain" description="DUF8155" evidence="2">
    <location>
        <begin position="148"/>
        <end position="281"/>
    </location>
</feature>
<evidence type="ECO:0000313" key="4">
    <source>
        <dbReference type="Proteomes" id="UP001596547"/>
    </source>
</evidence>